<sequence length="739" mass="83407">MSLPPSPAPTASPPSNKRSEFATSSTNLGSNDRNERKKRARFEDEGQVIDHRSPPSSLGLKPRRKTGDGRGKSSHLNRPHPLGVKPMGNSFFSTRNDRASTFGLLARLDDDLIIHIISLLLDPCRINGNTTILSGDPSLLTSKRGIQLIRDLVNLESTSKGFHVLVNSLNSIWRDLVLSFGYGDRLERWSGSWKSTFIYHWSKDVGTPDLTKPWRASCLRENPHLFSDTLYHPFRLATTPLEKYLVADMESPHYKAGKTCAIPVLDVSVRGSEVTFRREFAESNRPVILKNAMPEGEWKCRSWSLDELASRWKGRTFRAEAVRMEIGCYLDYSRSMERLSSGKVGSLFEDREEEELNDQDVSQDSLENSEGWSTFQPNAIPDESPYYLFDSTFAEDEEASKEWKVPEILVNSCRTEEDDASTSVLAGGEEGRGGSTRRSASSDAEVRSDLFSLLGDQRPDHRWIIAGPKRSGSGWHKDPNGTSAWNAVLGGRKYWMMLPPDKVPPGVFVSEDEAEVTAPLSIAEWLIGFVDETRRRLGPGGTEIEVGGEPQLLEGVCEEGQVVYVPSGWWHLVVNLEESVALTQNLVSPPELGKVLDFMKNKLDQTSGFKRRSSNPTRTETNDDEGGHVGIYLDFVERLKLFDERLLREGLEELYRIERRREEEEESSRSIQRVLNKRRRNEFETGRGRFWERLKRGSDVKEVPESIGKVSEDKDLPEIGSNLFASVVEQQDGLDEIPW</sequence>
<name>A0ACD0NRZ1_9BASI</name>
<keyword evidence="2" id="KW-1185">Reference proteome</keyword>
<evidence type="ECO:0000313" key="1">
    <source>
        <dbReference type="EMBL" id="PWN48608.1"/>
    </source>
</evidence>
<dbReference type="Proteomes" id="UP000245626">
    <property type="component" value="Unassembled WGS sequence"/>
</dbReference>
<accession>A0ACD0NRZ1</accession>
<reference evidence="1 2" key="1">
    <citation type="journal article" date="2018" name="Mol. Biol. Evol.">
        <title>Broad Genomic Sampling Reveals a Smut Pathogenic Ancestry of the Fungal Clade Ustilaginomycotina.</title>
        <authorList>
            <person name="Kijpornyongpan T."/>
            <person name="Mondo S.J."/>
            <person name="Barry K."/>
            <person name="Sandor L."/>
            <person name="Lee J."/>
            <person name="Lipzen A."/>
            <person name="Pangilinan J."/>
            <person name="LaButti K."/>
            <person name="Hainaut M."/>
            <person name="Henrissat B."/>
            <person name="Grigoriev I.V."/>
            <person name="Spatafora J.W."/>
            <person name="Aime M.C."/>
        </authorList>
    </citation>
    <scope>NUCLEOTIDE SEQUENCE [LARGE SCALE GENOMIC DNA]</scope>
    <source>
        <strain evidence="1 2">SA 807</strain>
    </source>
</reference>
<protein>
    <submittedName>
        <fullName evidence="1">Clavaminate synthase-like protein</fullName>
    </submittedName>
</protein>
<organism evidence="1 2">
    <name type="scientific">Violaceomyces palustris</name>
    <dbReference type="NCBI Taxonomy" id="1673888"/>
    <lineage>
        <taxon>Eukaryota</taxon>
        <taxon>Fungi</taxon>
        <taxon>Dikarya</taxon>
        <taxon>Basidiomycota</taxon>
        <taxon>Ustilaginomycotina</taxon>
        <taxon>Ustilaginomycetes</taxon>
        <taxon>Violaceomycetales</taxon>
        <taxon>Violaceomycetaceae</taxon>
        <taxon>Violaceomyces</taxon>
    </lineage>
</organism>
<gene>
    <name evidence="1" type="ORF">IE53DRAFT_389173</name>
</gene>
<proteinExistence type="predicted"/>
<dbReference type="EMBL" id="KZ820171">
    <property type="protein sequence ID" value="PWN48608.1"/>
    <property type="molecule type" value="Genomic_DNA"/>
</dbReference>
<evidence type="ECO:0000313" key="2">
    <source>
        <dbReference type="Proteomes" id="UP000245626"/>
    </source>
</evidence>